<dbReference type="KEGG" id="cps:CPS_3337"/>
<reference evidence="2" key="1">
    <citation type="journal article" date="2005" name="Proc. Natl. Acad. Sci. U.S.A.">
        <title>The psychrophilic lifestyle as revealed by the genome sequence of Colwellia psychrerythraea 34H through genomic and proteomic analyses.</title>
        <authorList>
            <person name="Methe B.A."/>
            <person name="Nelson K.E."/>
            <person name="Deming J.W."/>
            <person name="Momen B."/>
            <person name="Melamud E."/>
            <person name="Zhang X."/>
            <person name="Moult J."/>
            <person name="Madupu R."/>
            <person name="Nelson W.C."/>
            <person name="Dodson R.J."/>
            <person name="Brinkac L.M."/>
            <person name="Daugherty S.C."/>
            <person name="Durkin A.S."/>
            <person name="DeBoy R.T."/>
            <person name="Kolonay J.F."/>
            <person name="Sullivan S.A."/>
            <person name="Zhou L."/>
            <person name="Davidsen T.M."/>
            <person name="Wu M."/>
            <person name="Huston A.L."/>
            <person name="Lewis M."/>
            <person name="Weaver B."/>
            <person name="Weidman J.F."/>
            <person name="Khouri H."/>
            <person name="Utterback T.R."/>
            <person name="Feldblyum T.V."/>
            <person name="Fraser C.M."/>
        </authorList>
    </citation>
    <scope>NUCLEOTIDE SEQUENCE [LARGE SCALE GENOMIC DNA]</scope>
    <source>
        <strain evidence="2">34H</strain>
    </source>
</reference>
<dbReference type="Gene3D" id="3.40.50.10070">
    <property type="entry name" value="TolB, N-terminal domain"/>
    <property type="match status" value="1"/>
</dbReference>
<feature type="transmembrane region" description="Helical" evidence="1">
    <location>
        <begin position="12"/>
        <end position="33"/>
    </location>
</feature>
<dbReference type="EMBL" id="CP000083">
    <property type="protein sequence ID" value="AAZ25989.1"/>
    <property type="molecule type" value="Genomic_DNA"/>
</dbReference>
<dbReference type="InterPro" id="IPR011990">
    <property type="entry name" value="TPR-like_helical_dom_sf"/>
</dbReference>
<accession>Q47YV7</accession>
<dbReference type="Proteomes" id="UP000000547">
    <property type="component" value="Chromosome"/>
</dbReference>
<dbReference type="Gene3D" id="1.25.40.10">
    <property type="entry name" value="Tetratricopeptide repeat domain"/>
    <property type="match status" value="1"/>
</dbReference>
<protein>
    <submittedName>
        <fullName evidence="2">Putative adenylate cyclase</fullName>
    </submittedName>
</protein>
<feature type="transmembrane region" description="Helical" evidence="1">
    <location>
        <begin position="39"/>
        <end position="65"/>
    </location>
</feature>
<dbReference type="RefSeq" id="WP_011044099.1">
    <property type="nucleotide sequence ID" value="NC_003910.7"/>
</dbReference>
<name>Q47YV7_COLP3</name>
<keyword evidence="1" id="KW-0812">Transmembrane</keyword>
<gene>
    <name evidence="2" type="ordered locus">CPS_3337</name>
</gene>
<dbReference type="HOGENOM" id="CLU_401010_0_0_6"/>
<evidence type="ECO:0000313" key="2">
    <source>
        <dbReference type="EMBL" id="AAZ25989.1"/>
    </source>
</evidence>
<evidence type="ECO:0000256" key="1">
    <source>
        <dbReference type="SAM" id="Phobius"/>
    </source>
</evidence>
<feature type="transmembrane region" description="Helical" evidence="1">
    <location>
        <begin position="92"/>
        <end position="109"/>
    </location>
</feature>
<sequence>MKFFTELKRRNIFKVASVYLLTTWLVLQIIAVISPSLNLPIMFGTIVTVVLIIGFPISCVIAWAFELTPEGMKFTKDVEEDESIRQETGQKLNASLMFIIALLISFIVYDKFFTFQINEKLDLTIAVLPFKDMSPGGTQQYFGDGIAEEILNSLTKISSLKVIARTSSFQFRNEKKDINQIGKQLGAQFILEGSIRKSEDKLRVTAQLIDATTQHHIWSETYDKKLTDVFVLQDQLTFAITQALKLNILKGDLQSSALAKSDNPEAYKLYLKSLPLFHQRTPSGIKDAEKLLEKAIELDHDFLLAKAQLYNLYARYNRYIRALNIEQQKNAELLIRDLLSSPEKFAEKSMAIGMWLSGEGYNVQSIEYFKHSVSEFPSSSELKFIYAYYANIYSHLSRNDIIEMHKSVLSKDPLNTSSRSNLMSLYQKENRLAEMREVIDKGRELQPQHIQSIRDEIFGLIAENNISSAFKIIKKSNDDNLKYYRNSLGSFFNEITFEQALKIGDDYLIAVELAKLVRDKGIQYQEVDFGHMDNLRTKSITLFSKSLLGDIKDVNSYVENEQHFVGFIEGVIPNLNNKLDYSIYAIYLNEKLKNSMDFESYNQTLIEHGYENCNGYPALVEKCFTYNILSGQYTAKEIVALMLKNKGVIILPINIAMLPLIETNYWYSTIANEPEFINLVKSALKN</sequence>
<keyword evidence="1" id="KW-0472">Membrane</keyword>
<keyword evidence="1" id="KW-1133">Transmembrane helix</keyword>
<proteinExistence type="predicted"/>
<organism evidence="2 3">
    <name type="scientific">Colwellia psychrerythraea (strain 34H / ATCC BAA-681)</name>
    <name type="common">Vibrio psychroerythus</name>
    <dbReference type="NCBI Taxonomy" id="167879"/>
    <lineage>
        <taxon>Bacteria</taxon>
        <taxon>Pseudomonadati</taxon>
        <taxon>Pseudomonadota</taxon>
        <taxon>Gammaproteobacteria</taxon>
        <taxon>Alteromonadales</taxon>
        <taxon>Colwelliaceae</taxon>
        <taxon>Colwellia</taxon>
    </lineage>
</organism>
<dbReference type="SUPFAM" id="SSF81901">
    <property type="entry name" value="HCP-like"/>
    <property type="match status" value="1"/>
</dbReference>
<evidence type="ECO:0000313" key="3">
    <source>
        <dbReference type="Proteomes" id="UP000000547"/>
    </source>
</evidence>
<dbReference type="STRING" id="167879.CPS_3337"/>
<dbReference type="AlphaFoldDB" id="Q47YV7"/>